<evidence type="ECO:0000313" key="2">
    <source>
        <dbReference type="Proteomes" id="UP000294796"/>
    </source>
</evidence>
<organism evidence="1 2">
    <name type="scientific">Luteimonas aestuarii</name>
    <dbReference type="NCBI Taxonomy" id="453837"/>
    <lineage>
        <taxon>Bacteria</taxon>
        <taxon>Pseudomonadati</taxon>
        <taxon>Pseudomonadota</taxon>
        <taxon>Gammaproteobacteria</taxon>
        <taxon>Lysobacterales</taxon>
        <taxon>Lysobacteraceae</taxon>
        <taxon>Luteimonas</taxon>
    </lineage>
</organism>
<dbReference type="OrthoDB" id="7593450at2"/>
<dbReference type="EMBL" id="SMTF01000001">
    <property type="protein sequence ID" value="TDK28627.1"/>
    <property type="molecule type" value="Genomic_DNA"/>
</dbReference>
<dbReference type="Gene3D" id="1.20.58.320">
    <property type="entry name" value="TPR-like"/>
    <property type="match status" value="1"/>
</dbReference>
<dbReference type="InterPro" id="IPR011990">
    <property type="entry name" value="TPR-like_helical_dom_sf"/>
</dbReference>
<evidence type="ECO:0000313" key="1">
    <source>
        <dbReference type="EMBL" id="TDK28627.1"/>
    </source>
</evidence>
<dbReference type="InterPro" id="IPR010323">
    <property type="entry name" value="DUF924"/>
</dbReference>
<keyword evidence="2" id="KW-1185">Reference proteome</keyword>
<dbReference type="Pfam" id="PF06041">
    <property type="entry name" value="DUF924"/>
    <property type="match status" value="1"/>
</dbReference>
<dbReference type="Proteomes" id="UP000294796">
    <property type="component" value="Unassembled WGS sequence"/>
</dbReference>
<accession>A0A4R5U4H1</accession>
<sequence length="188" mass="20883">MDAQDVDVSTDLGWRAVLAFWDGAGPGKWFAKDAAFDAAFHARFIATHEASARGEVNEWAHAPSSCLALLLLLDQFPRNAFRGTPRMYATDAAAIEVARHAVAAGFDRRVEGLLRLFFYLPFAHSERLEDQEVSVALNRRLGQPWLSHAEDHRNIVKRFGRFPHRNPILGRPSTPEEIAFLAAGGFSG</sequence>
<dbReference type="SUPFAM" id="SSF48452">
    <property type="entry name" value="TPR-like"/>
    <property type="match status" value="1"/>
</dbReference>
<dbReference type="Gene3D" id="1.25.40.10">
    <property type="entry name" value="Tetratricopeptide repeat domain"/>
    <property type="match status" value="1"/>
</dbReference>
<comment type="caution">
    <text evidence="1">The sequence shown here is derived from an EMBL/GenBank/DDBJ whole genome shotgun (WGS) entry which is preliminary data.</text>
</comment>
<dbReference type="AlphaFoldDB" id="A0A4R5U4H1"/>
<reference evidence="1 2" key="1">
    <citation type="submission" date="2019-03" db="EMBL/GenBank/DDBJ databases">
        <title>Luteimonas zhaokaii sp.nov., isolated from the rectal contents of Plateau pika in Yushu, Qinghai Province, China.</title>
        <authorList>
            <person name="Zhang G."/>
        </authorList>
    </citation>
    <scope>NUCLEOTIDE SEQUENCE [LARGE SCALE GENOMIC DNA]</scope>
    <source>
        <strain evidence="1 2">B9</strain>
    </source>
</reference>
<proteinExistence type="predicted"/>
<name>A0A4R5U4H1_9GAMM</name>
<protein>
    <submittedName>
        <fullName evidence="1">DUF924 family protein</fullName>
    </submittedName>
</protein>
<gene>
    <name evidence="1" type="ORF">E2F46_01730</name>
</gene>